<protein>
    <submittedName>
        <fullName evidence="2">Anti-sigma regulatory factor</fullName>
    </submittedName>
</protein>
<dbReference type="Pfam" id="PF02518">
    <property type="entry name" value="HATPase_c"/>
    <property type="match status" value="1"/>
</dbReference>
<accession>A0A318LBX4</accession>
<dbReference type="SUPFAM" id="SSF55874">
    <property type="entry name" value="ATPase domain of HSP90 chaperone/DNA topoisomerase II/histidine kinase"/>
    <property type="match status" value="1"/>
</dbReference>
<dbReference type="SMART" id="SM00387">
    <property type="entry name" value="HATPase_c"/>
    <property type="match status" value="1"/>
</dbReference>
<evidence type="ECO:0000313" key="2">
    <source>
        <dbReference type="EMBL" id="PXY20612.1"/>
    </source>
</evidence>
<reference evidence="2 3" key="1">
    <citation type="submission" date="2016-07" db="EMBL/GenBank/DDBJ databases">
        <title>Draft genome sequence of Prauserella sp. YIM 121212, isolated from alkaline soil.</title>
        <authorList>
            <person name="Ruckert C."/>
            <person name="Albersmeier A."/>
            <person name="Jiang C.-L."/>
            <person name="Jiang Y."/>
            <person name="Kalinowski J."/>
            <person name="Schneider O."/>
            <person name="Winkler A."/>
            <person name="Zotchev S.B."/>
        </authorList>
    </citation>
    <scope>NUCLEOTIDE SEQUENCE [LARGE SCALE GENOMIC DNA]</scope>
    <source>
        <strain evidence="2 3">YIM 121212</strain>
    </source>
</reference>
<name>A0A318LBX4_9PSEU</name>
<gene>
    <name evidence="2" type="ORF">BA062_32905</name>
</gene>
<dbReference type="AlphaFoldDB" id="A0A318LBX4"/>
<dbReference type="OrthoDB" id="5769716at2"/>
<dbReference type="Proteomes" id="UP000247892">
    <property type="component" value="Unassembled WGS sequence"/>
</dbReference>
<dbReference type="RefSeq" id="WP_110343126.1">
    <property type="nucleotide sequence ID" value="NZ_MASU01000016.1"/>
</dbReference>
<evidence type="ECO:0000259" key="1">
    <source>
        <dbReference type="SMART" id="SM00387"/>
    </source>
</evidence>
<dbReference type="Gene3D" id="3.30.565.10">
    <property type="entry name" value="Histidine kinase-like ATPase, C-terminal domain"/>
    <property type="match status" value="1"/>
</dbReference>
<dbReference type="EMBL" id="MASU01000016">
    <property type="protein sequence ID" value="PXY20612.1"/>
    <property type="molecule type" value="Genomic_DNA"/>
</dbReference>
<keyword evidence="3" id="KW-1185">Reference proteome</keyword>
<dbReference type="InterPro" id="IPR003594">
    <property type="entry name" value="HATPase_dom"/>
</dbReference>
<feature type="domain" description="Histidine kinase/HSP90-like ATPase" evidence="1">
    <location>
        <begin position="37"/>
        <end position="138"/>
    </location>
</feature>
<comment type="caution">
    <text evidence="2">The sequence shown here is derived from an EMBL/GenBank/DDBJ whole genome shotgun (WGS) entry which is preliminary data.</text>
</comment>
<organism evidence="2 3">
    <name type="scientific">Prauserella flavalba</name>
    <dbReference type="NCBI Taxonomy" id="1477506"/>
    <lineage>
        <taxon>Bacteria</taxon>
        <taxon>Bacillati</taxon>
        <taxon>Actinomycetota</taxon>
        <taxon>Actinomycetes</taxon>
        <taxon>Pseudonocardiales</taxon>
        <taxon>Pseudonocardiaceae</taxon>
        <taxon>Prauserella</taxon>
    </lineage>
</organism>
<proteinExistence type="predicted"/>
<sequence>MTSILTVQQVRINEEIDIVHVRQAVREVAVSIGFSLVEQTKLVTAASELARNTRVHGHGGEARIELEKADDGTTTLRLVFSDKGPGIADVDLALTDGYSSAGGLGLGLSGARRLADEFDLRTAPGEGTTVSVGFRARKPARR</sequence>
<dbReference type="InterPro" id="IPR036890">
    <property type="entry name" value="HATPase_C_sf"/>
</dbReference>
<dbReference type="CDD" id="cd16934">
    <property type="entry name" value="HATPase_RsbT-like"/>
    <property type="match status" value="1"/>
</dbReference>
<evidence type="ECO:0000313" key="3">
    <source>
        <dbReference type="Proteomes" id="UP000247892"/>
    </source>
</evidence>